<sequence>MLRSVRFVPSASVSGLLLSLSTFAKPLFEKKCRLVFFSRLSHVSDVDNAA</sequence>
<accession>A0ABU0I9I8</accession>
<reference evidence="2 3" key="1">
    <citation type="submission" date="2023-07" db="EMBL/GenBank/DDBJ databases">
        <title>Genomic Encyclopedia of Type Strains, Phase IV (KMG-IV): sequencing the most valuable type-strain genomes for metagenomic binning, comparative biology and taxonomic classification.</title>
        <authorList>
            <person name="Goeker M."/>
        </authorList>
    </citation>
    <scope>NUCLEOTIDE SEQUENCE [LARGE SCALE GENOMIC DNA]</scope>
    <source>
        <strain evidence="2 3">DSM 100301</strain>
    </source>
</reference>
<protein>
    <submittedName>
        <fullName evidence="2">Uncharacterized protein</fullName>
    </submittedName>
</protein>
<evidence type="ECO:0000256" key="1">
    <source>
        <dbReference type="SAM" id="SignalP"/>
    </source>
</evidence>
<feature type="chain" id="PRO_5047139297" evidence="1">
    <location>
        <begin position="25"/>
        <end position="50"/>
    </location>
</feature>
<evidence type="ECO:0000313" key="3">
    <source>
        <dbReference type="Proteomes" id="UP001235269"/>
    </source>
</evidence>
<name>A0ABU0I9I8_9HYPH</name>
<dbReference type="EMBL" id="JAUSWH010000001">
    <property type="protein sequence ID" value="MDQ0453894.1"/>
    <property type="molecule type" value="Genomic_DNA"/>
</dbReference>
<feature type="signal peptide" evidence="1">
    <location>
        <begin position="1"/>
        <end position="24"/>
    </location>
</feature>
<evidence type="ECO:0000313" key="2">
    <source>
        <dbReference type="EMBL" id="MDQ0453894.1"/>
    </source>
</evidence>
<organism evidence="2 3">
    <name type="scientific">Rhizobium paknamense</name>
    <dbReference type="NCBI Taxonomy" id="1206817"/>
    <lineage>
        <taxon>Bacteria</taxon>
        <taxon>Pseudomonadati</taxon>
        <taxon>Pseudomonadota</taxon>
        <taxon>Alphaproteobacteria</taxon>
        <taxon>Hyphomicrobiales</taxon>
        <taxon>Rhizobiaceae</taxon>
        <taxon>Rhizobium/Agrobacterium group</taxon>
        <taxon>Rhizobium</taxon>
    </lineage>
</organism>
<dbReference type="Proteomes" id="UP001235269">
    <property type="component" value="Unassembled WGS sequence"/>
</dbReference>
<proteinExistence type="predicted"/>
<gene>
    <name evidence="2" type="ORF">QO005_000209</name>
</gene>
<keyword evidence="3" id="KW-1185">Reference proteome</keyword>
<keyword evidence="1" id="KW-0732">Signal</keyword>
<comment type="caution">
    <text evidence="2">The sequence shown here is derived from an EMBL/GenBank/DDBJ whole genome shotgun (WGS) entry which is preliminary data.</text>
</comment>